<evidence type="ECO:0000259" key="4">
    <source>
        <dbReference type="Pfam" id="PF01232"/>
    </source>
</evidence>
<dbReference type="Pfam" id="PF01232">
    <property type="entry name" value="Mannitol_dh"/>
    <property type="match status" value="1"/>
</dbReference>
<dbReference type="EMBL" id="QSRJ01000002">
    <property type="protein sequence ID" value="RGL11536.1"/>
    <property type="molecule type" value="Genomic_DNA"/>
</dbReference>
<comment type="caution">
    <text evidence="6">The sequence shown here is derived from an EMBL/GenBank/DDBJ whole genome shotgun (WGS) entry which is preliminary data.</text>
</comment>
<keyword evidence="2" id="KW-0520">NAD</keyword>
<dbReference type="GeneID" id="62759222"/>
<evidence type="ECO:0000256" key="2">
    <source>
        <dbReference type="ARBA" id="ARBA00023027"/>
    </source>
</evidence>
<dbReference type="Gene3D" id="3.40.50.720">
    <property type="entry name" value="NAD(P)-binding Rossmann-like Domain"/>
    <property type="match status" value="1"/>
</dbReference>
<proteinExistence type="predicted"/>
<dbReference type="RefSeq" id="WP_009141557.1">
    <property type="nucleotide sequence ID" value="NZ_CABKQG010000004.1"/>
</dbReference>
<dbReference type="GO" id="GO:0008926">
    <property type="term" value="F:mannitol-1-phosphate 5-dehydrogenase activity"/>
    <property type="evidence" value="ECO:0007669"/>
    <property type="project" value="UniProtKB-EC"/>
</dbReference>
<name>A0A3E4QWB9_9ACTN</name>
<reference evidence="6 7" key="1">
    <citation type="submission" date="2018-08" db="EMBL/GenBank/DDBJ databases">
        <title>A genome reference for cultivated species of the human gut microbiota.</title>
        <authorList>
            <person name="Zou Y."/>
            <person name="Xue W."/>
            <person name="Luo G."/>
        </authorList>
    </citation>
    <scope>NUCLEOTIDE SEQUENCE [LARGE SCALE GENOMIC DNA]</scope>
    <source>
        <strain evidence="6 7">TF08-14</strain>
    </source>
</reference>
<accession>A0A3E4QWB9</accession>
<dbReference type="PANTHER" id="PTHR30524:SF0">
    <property type="entry name" value="ALTRONATE OXIDOREDUCTASE-RELATED"/>
    <property type="match status" value="1"/>
</dbReference>
<comment type="catalytic activity">
    <reaction evidence="3">
        <text>D-mannitol 1-phosphate + NAD(+) = beta-D-fructose 6-phosphate + NADH + H(+)</text>
        <dbReference type="Rhea" id="RHEA:19661"/>
        <dbReference type="ChEBI" id="CHEBI:15378"/>
        <dbReference type="ChEBI" id="CHEBI:57540"/>
        <dbReference type="ChEBI" id="CHEBI:57634"/>
        <dbReference type="ChEBI" id="CHEBI:57945"/>
        <dbReference type="ChEBI" id="CHEBI:61381"/>
        <dbReference type="EC" id="1.1.1.17"/>
    </reaction>
</comment>
<dbReference type="InterPro" id="IPR013328">
    <property type="entry name" value="6PGD_dom2"/>
</dbReference>
<dbReference type="InterPro" id="IPR008927">
    <property type="entry name" value="6-PGluconate_DH-like_C_sf"/>
</dbReference>
<dbReference type="InterPro" id="IPR013131">
    <property type="entry name" value="Mannitol_DH_N"/>
</dbReference>
<dbReference type="GO" id="GO:0005829">
    <property type="term" value="C:cytosol"/>
    <property type="evidence" value="ECO:0007669"/>
    <property type="project" value="TreeGrafter"/>
</dbReference>
<evidence type="ECO:0000313" key="6">
    <source>
        <dbReference type="EMBL" id="RGL11536.1"/>
    </source>
</evidence>
<gene>
    <name evidence="6" type="ORF">DXC81_01715</name>
</gene>
<dbReference type="InterPro" id="IPR036291">
    <property type="entry name" value="NAD(P)-bd_dom_sf"/>
</dbReference>
<dbReference type="PANTHER" id="PTHR30524">
    <property type="entry name" value="MANNITOL-1-PHOSPHATE 5-DEHYDROGENASE"/>
    <property type="match status" value="1"/>
</dbReference>
<organism evidence="6 7">
    <name type="scientific">Collinsella tanakaei</name>
    <dbReference type="NCBI Taxonomy" id="626935"/>
    <lineage>
        <taxon>Bacteria</taxon>
        <taxon>Bacillati</taxon>
        <taxon>Actinomycetota</taxon>
        <taxon>Coriobacteriia</taxon>
        <taxon>Coriobacteriales</taxon>
        <taxon>Coriobacteriaceae</taxon>
        <taxon>Collinsella</taxon>
    </lineage>
</organism>
<dbReference type="InterPro" id="IPR013118">
    <property type="entry name" value="Mannitol_DH_C"/>
</dbReference>
<dbReference type="AlphaFoldDB" id="A0A3E4QWB9"/>
<feature type="domain" description="Mannitol dehydrogenase C-terminal" evidence="5">
    <location>
        <begin position="220"/>
        <end position="359"/>
    </location>
</feature>
<dbReference type="SUPFAM" id="SSF51735">
    <property type="entry name" value="NAD(P)-binding Rossmann-fold domains"/>
    <property type="match status" value="1"/>
</dbReference>
<sequence>MRRVTIIGSGRTGRGMLGELFYSEKNFDLVFADIDSKLVDTLREQGYYTVEQKNLLTGTIRKTRVDNFHAVDVKRDHAAYIDFLAESEIVATAVFPESFDAVAADLAEMVSLRNNRHIVAPVAVILGGNYVGLKPRFDTAMTALLSEPEKDHYNKYVTLITSKANRKVVYPDVLQEDALALTGDDKPVLQVDNAFRFGPDWNMPSFFEPIDSCELGMIKKIWNENLLHCSLGFMGAYAGCETINQIASDKRAWELAKYAWFEGRRALELEYGMPMPSDKEVRETFEKFTSPFFSDQISRIVRQPIRKLQANDRFLGPAFLCMKHGIVPYFIFHAAAYGFCYTDETEPQSVQIAEVLKEKELSAAVSTICGINENEEKSRFARDMITAAIREITAGDSKPLMRVG</sequence>
<keyword evidence="1" id="KW-0560">Oxidoreductase</keyword>
<evidence type="ECO:0000259" key="5">
    <source>
        <dbReference type="Pfam" id="PF08125"/>
    </source>
</evidence>
<protein>
    <submittedName>
        <fullName evidence="6">Uncharacterized protein</fullName>
    </submittedName>
</protein>
<evidence type="ECO:0000256" key="3">
    <source>
        <dbReference type="ARBA" id="ARBA00048615"/>
    </source>
</evidence>
<dbReference type="Proteomes" id="UP000260943">
    <property type="component" value="Unassembled WGS sequence"/>
</dbReference>
<evidence type="ECO:0000256" key="1">
    <source>
        <dbReference type="ARBA" id="ARBA00023002"/>
    </source>
</evidence>
<dbReference type="GO" id="GO:0019592">
    <property type="term" value="P:mannitol catabolic process"/>
    <property type="evidence" value="ECO:0007669"/>
    <property type="project" value="TreeGrafter"/>
</dbReference>
<dbReference type="Pfam" id="PF08125">
    <property type="entry name" value="Mannitol_dh_C"/>
    <property type="match status" value="1"/>
</dbReference>
<dbReference type="Gene3D" id="1.10.1040.10">
    <property type="entry name" value="N-(1-d-carboxylethyl)-l-norvaline Dehydrogenase, domain 2"/>
    <property type="match status" value="1"/>
</dbReference>
<evidence type="ECO:0000313" key="7">
    <source>
        <dbReference type="Proteomes" id="UP000260943"/>
    </source>
</evidence>
<dbReference type="SUPFAM" id="SSF48179">
    <property type="entry name" value="6-phosphogluconate dehydrogenase C-terminal domain-like"/>
    <property type="match status" value="1"/>
</dbReference>
<feature type="domain" description="Mannitol dehydrogenase N-terminal" evidence="4">
    <location>
        <begin position="6"/>
        <end position="168"/>
    </location>
</feature>